<protein>
    <recommendedName>
        <fullName evidence="3">Tetratricopeptide repeat protein</fullName>
    </recommendedName>
</protein>
<dbReference type="Proteomes" id="UP000018872">
    <property type="component" value="Unassembled WGS sequence"/>
</dbReference>
<proteinExistence type="predicted"/>
<dbReference type="EMBL" id="AYYC01000729">
    <property type="protein sequence ID" value="ETK03808.1"/>
    <property type="molecule type" value="Genomic_DNA"/>
</dbReference>
<comment type="caution">
    <text evidence="1">The sequence shown here is derived from an EMBL/GenBank/DDBJ whole genome shotgun (WGS) entry which is preliminary data.</text>
</comment>
<evidence type="ECO:0000313" key="2">
    <source>
        <dbReference type="Proteomes" id="UP000018872"/>
    </source>
</evidence>
<dbReference type="AlphaFoldDB" id="W2C9V9"/>
<reference evidence="1 2" key="1">
    <citation type="submission" date="2013-11" db="EMBL/GenBank/DDBJ databases">
        <title>Single cell genomics of uncultured Tannerella BU063 (oral taxon 286).</title>
        <authorList>
            <person name="Beall C.J."/>
            <person name="Campbell A.G."/>
            <person name="Griffen A.L."/>
            <person name="Podar M."/>
            <person name="Leys E.J."/>
        </authorList>
    </citation>
    <scope>NUCLEOTIDE SEQUENCE [LARGE SCALE GENOMIC DNA]</scope>
    <source>
        <strain evidence="1">Cell 5</strain>
    </source>
</reference>
<evidence type="ECO:0000313" key="1">
    <source>
        <dbReference type="EMBL" id="ETK03808.1"/>
    </source>
</evidence>
<organism evidence="1 2">
    <name type="scientific">Tannerella sp. oral taxon BU063 isolate Cell 5</name>
    <dbReference type="NCBI Taxonomy" id="1410950"/>
    <lineage>
        <taxon>Bacteria</taxon>
        <taxon>Pseudomonadati</taxon>
        <taxon>Bacteroidota</taxon>
        <taxon>Bacteroidia</taxon>
        <taxon>Bacteroidales</taxon>
        <taxon>Tannerellaceae</taxon>
        <taxon>Tannerella</taxon>
    </lineage>
</organism>
<name>W2C9V9_9BACT</name>
<gene>
    <name evidence="1" type="ORF">T229_12240</name>
</gene>
<dbReference type="SUPFAM" id="SSF48452">
    <property type="entry name" value="TPR-like"/>
    <property type="match status" value="1"/>
</dbReference>
<accession>W2C9V9</accession>
<dbReference type="InterPro" id="IPR011990">
    <property type="entry name" value="TPR-like_helical_dom_sf"/>
</dbReference>
<dbReference type="Gene3D" id="1.25.40.390">
    <property type="match status" value="2"/>
</dbReference>
<evidence type="ECO:0008006" key="3">
    <source>
        <dbReference type="Google" id="ProtNLM"/>
    </source>
</evidence>
<sequence length="429" mass="46484">MTQTDIMKNLRYILLSAVALVTLAGCDKWIDNAKTPSNSLTYDDLRRPGMMASVKGKILTDGALTANVKTLAGQASSAAFMALGAMTDELTPTKVPNALVYKALSDDNASSAGGEADGVFNNLQNLRARAEELLAIEASTEDDGSAGYEIVRAYARHTGHLYAGYAYKLLADCFSSNPSAAGEVPVNGKNLTHDALYAEAITHLQAAVREADAEVLRGMGGAFNRDLAVGSAEALLCKLYMSRGQYTEASAHLDAALGEKATMQIVYNVNGSPNGLYSTLGETARDVEVDADIVNSLRNDSERKAVPTATNKEGNRYLTNLQRHSPLTITDGAEMLLIRAELIVRGVRTGDALAAVNRVITPSTRDTVLTTQPTLSDIDHLRRVYLFLRGERTLDYRRGLTTAAKQQTWQARRLKWMPLPENETERPNN</sequence>
<dbReference type="PATRIC" id="fig|1410950.3.peg.1848"/>